<dbReference type="Proteomes" id="UP000289708">
    <property type="component" value="Unassembled WGS sequence"/>
</dbReference>
<dbReference type="Gene3D" id="3.90.226.10">
    <property type="entry name" value="2-enoyl-CoA Hydratase, Chain A, domain 1"/>
    <property type="match status" value="1"/>
</dbReference>
<dbReference type="AlphaFoldDB" id="A0A4Q0MRE2"/>
<evidence type="ECO:0000313" key="4">
    <source>
        <dbReference type="Proteomes" id="UP000289708"/>
    </source>
</evidence>
<dbReference type="PANTHER" id="PTHR11941">
    <property type="entry name" value="ENOYL-COA HYDRATASE-RELATED"/>
    <property type="match status" value="1"/>
</dbReference>
<dbReference type="Pfam" id="PF00378">
    <property type="entry name" value="ECH_1"/>
    <property type="match status" value="1"/>
</dbReference>
<comment type="similarity">
    <text evidence="1 2">Belongs to the enoyl-CoA hydratase/isomerase family.</text>
</comment>
<keyword evidence="3" id="KW-0413">Isomerase</keyword>
<dbReference type="InterPro" id="IPR029045">
    <property type="entry name" value="ClpP/crotonase-like_dom_sf"/>
</dbReference>
<dbReference type="OrthoDB" id="9795613at2"/>
<evidence type="ECO:0000313" key="3">
    <source>
        <dbReference type="EMBL" id="RXF75716.1"/>
    </source>
</evidence>
<dbReference type="InterPro" id="IPR018376">
    <property type="entry name" value="Enoyl-CoA_hyd/isom_CS"/>
</dbReference>
<dbReference type="SUPFAM" id="SSF52096">
    <property type="entry name" value="ClpP/crotonase"/>
    <property type="match status" value="1"/>
</dbReference>
<gene>
    <name evidence="3" type="ORF">EK403_01945</name>
</gene>
<dbReference type="PROSITE" id="PS00166">
    <property type="entry name" value="ENOYL_COA_HYDRATASE"/>
    <property type="match status" value="1"/>
</dbReference>
<dbReference type="RefSeq" id="WP_128775893.1">
    <property type="nucleotide sequence ID" value="NZ_RYFI01000001.1"/>
</dbReference>
<dbReference type="GO" id="GO:0006635">
    <property type="term" value="P:fatty acid beta-oxidation"/>
    <property type="evidence" value="ECO:0007669"/>
    <property type="project" value="TreeGrafter"/>
</dbReference>
<dbReference type="PANTHER" id="PTHR11941:SF124">
    <property type="entry name" value="ENOYL-COA HYDRATASE ECHA13-RELATED"/>
    <property type="match status" value="1"/>
</dbReference>
<comment type="caution">
    <text evidence="3">The sequence shown here is derived from an EMBL/GenBank/DDBJ whole genome shotgun (WGS) entry which is preliminary data.</text>
</comment>
<reference evidence="3 4" key="1">
    <citation type="submission" date="2018-12" db="EMBL/GenBank/DDBJ databases">
        <title>bacterium Hansschlegelia zhihuaiae S113.</title>
        <authorList>
            <person name="He J."/>
        </authorList>
    </citation>
    <scope>NUCLEOTIDE SEQUENCE [LARGE SCALE GENOMIC DNA]</scope>
    <source>
        <strain evidence="3 4">S 113</strain>
    </source>
</reference>
<organism evidence="3 4">
    <name type="scientific">Hansschlegelia zhihuaiae</name>
    <dbReference type="NCBI Taxonomy" id="405005"/>
    <lineage>
        <taxon>Bacteria</taxon>
        <taxon>Pseudomonadati</taxon>
        <taxon>Pseudomonadota</taxon>
        <taxon>Alphaproteobacteria</taxon>
        <taxon>Hyphomicrobiales</taxon>
        <taxon>Methylopilaceae</taxon>
        <taxon>Hansschlegelia</taxon>
    </lineage>
</organism>
<protein>
    <submittedName>
        <fullName evidence="3">Enoyl-CoA hydratase/isomerase family protein</fullName>
    </submittedName>
</protein>
<evidence type="ECO:0000256" key="2">
    <source>
        <dbReference type="RuleBase" id="RU003707"/>
    </source>
</evidence>
<accession>A0A4Q0MRE2</accession>
<dbReference type="GO" id="GO:0016853">
    <property type="term" value="F:isomerase activity"/>
    <property type="evidence" value="ECO:0007669"/>
    <property type="project" value="UniProtKB-KW"/>
</dbReference>
<dbReference type="CDD" id="cd06558">
    <property type="entry name" value="crotonase-like"/>
    <property type="match status" value="1"/>
</dbReference>
<name>A0A4Q0MRE2_9HYPH</name>
<evidence type="ECO:0000256" key="1">
    <source>
        <dbReference type="ARBA" id="ARBA00005254"/>
    </source>
</evidence>
<dbReference type="EMBL" id="RYFI01000001">
    <property type="protein sequence ID" value="RXF75716.1"/>
    <property type="molecule type" value="Genomic_DNA"/>
</dbReference>
<keyword evidence="4" id="KW-1185">Reference proteome</keyword>
<proteinExistence type="inferred from homology"/>
<dbReference type="InterPro" id="IPR001753">
    <property type="entry name" value="Enoyl-CoA_hydra/iso"/>
</dbReference>
<sequence>MTYRTILHEALGPVARLTLNRPERANAISAGMLDELASAMDTIEGDDAVRAVVVRGAGASFSSGFDLKDQMERRPAGVADWRPILRKDFDVPMRFWRCPKPTIAAVRGACMAGACELALACDMTIASETAYFGEPELKFGAGIVVMLLPWIVGPKLAKEIILTGEDRITAERARAIGMVNRVVPDAELDEAALALARRIAVIDPMVVRETKRALNRQLEARGMLDALEAALEIDLGIEGEGSVDKRRFMEIARERGLKAALAWRDSRFDAPAS</sequence>